<dbReference type="EMBL" id="JAWWNJ010000099">
    <property type="protein sequence ID" value="KAK6996143.1"/>
    <property type="molecule type" value="Genomic_DNA"/>
</dbReference>
<dbReference type="EMBL" id="JAWWNJ010000093">
    <property type="protein sequence ID" value="KAK6997282.1"/>
    <property type="molecule type" value="Genomic_DNA"/>
</dbReference>
<dbReference type="Proteomes" id="UP001362999">
    <property type="component" value="Unassembled WGS sequence"/>
</dbReference>
<evidence type="ECO:0000313" key="2">
    <source>
        <dbReference type="EMBL" id="KAK6996143.1"/>
    </source>
</evidence>
<feature type="region of interest" description="Disordered" evidence="1">
    <location>
        <begin position="1"/>
        <end position="28"/>
    </location>
</feature>
<sequence>MTCGGQKTDDESDSLAYSVDSTQAKSTPKLAEALGGEIAERGRDGVSIEARAAVIRREQEIEGGWVSSAREPRVKDAATLETGTYQVRAAELYKARGKVTMPKEELLGLRVKVHNMYGGREFEGGNVGRTAGSILSQICVQGGDFKRTRQSCTGNADIHQIEEKAETEYWKNNVAGEEFTPTLPIQSAGTEETAVRAK</sequence>
<evidence type="ECO:0000313" key="3">
    <source>
        <dbReference type="EMBL" id="KAK6997282.1"/>
    </source>
</evidence>
<dbReference type="AlphaFoldDB" id="A0AAV9ZYD1"/>
<evidence type="ECO:0000256" key="1">
    <source>
        <dbReference type="SAM" id="MobiDB-lite"/>
    </source>
</evidence>
<gene>
    <name evidence="3" type="ORF">R3P38DRAFT_2798791</name>
    <name evidence="2" type="ORF">R3P38DRAFT_2800170</name>
</gene>
<protein>
    <recommendedName>
        <fullName evidence="5">Lipoprotein</fullName>
    </recommendedName>
</protein>
<evidence type="ECO:0000313" key="4">
    <source>
        <dbReference type="Proteomes" id="UP001362999"/>
    </source>
</evidence>
<evidence type="ECO:0008006" key="5">
    <source>
        <dbReference type="Google" id="ProtNLM"/>
    </source>
</evidence>
<proteinExistence type="predicted"/>
<name>A0AAV9ZYD1_9AGAR</name>
<accession>A0AAV9ZYD1</accession>
<organism evidence="2 4">
    <name type="scientific">Favolaschia claudopus</name>
    <dbReference type="NCBI Taxonomy" id="2862362"/>
    <lineage>
        <taxon>Eukaryota</taxon>
        <taxon>Fungi</taxon>
        <taxon>Dikarya</taxon>
        <taxon>Basidiomycota</taxon>
        <taxon>Agaricomycotina</taxon>
        <taxon>Agaricomycetes</taxon>
        <taxon>Agaricomycetidae</taxon>
        <taxon>Agaricales</taxon>
        <taxon>Marasmiineae</taxon>
        <taxon>Mycenaceae</taxon>
        <taxon>Favolaschia</taxon>
    </lineage>
</organism>
<keyword evidence="4" id="KW-1185">Reference proteome</keyword>
<reference evidence="2 4" key="1">
    <citation type="journal article" date="2024" name="J Genomics">
        <title>Draft genome sequencing and assembly of Favolaschia claudopus CIRM-BRFM 2984 isolated from oak limbs.</title>
        <authorList>
            <person name="Navarro D."/>
            <person name="Drula E."/>
            <person name="Chaduli D."/>
            <person name="Cazenave R."/>
            <person name="Ahrendt S."/>
            <person name="Wang J."/>
            <person name="Lipzen A."/>
            <person name="Daum C."/>
            <person name="Barry K."/>
            <person name="Grigoriev I.V."/>
            <person name="Favel A."/>
            <person name="Rosso M.N."/>
            <person name="Martin F."/>
        </authorList>
    </citation>
    <scope>NUCLEOTIDE SEQUENCE [LARGE SCALE GENOMIC DNA]</scope>
    <source>
        <strain evidence="2 4">CIRM-BRFM 2984</strain>
    </source>
</reference>
<comment type="caution">
    <text evidence="2">The sequence shown here is derived from an EMBL/GenBank/DDBJ whole genome shotgun (WGS) entry which is preliminary data.</text>
</comment>